<reference evidence="1 2" key="1">
    <citation type="journal article" date="2019" name="Int. J. Syst. Evol. Microbiol.">
        <title>The Global Catalogue of Microorganisms (GCM) 10K type strain sequencing project: providing services to taxonomists for standard genome sequencing and annotation.</title>
        <authorList>
            <consortium name="The Broad Institute Genomics Platform"/>
            <consortium name="The Broad Institute Genome Sequencing Center for Infectious Disease"/>
            <person name="Wu L."/>
            <person name="Ma J."/>
        </authorList>
    </citation>
    <scope>NUCLEOTIDE SEQUENCE [LARGE SCALE GENOMIC DNA]</scope>
    <source>
        <strain evidence="1 2">JCM 3272</strain>
    </source>
</reference>
<organism evidence="1 2">
    <name type="scientific">Dactylosporangium salmoneum</name>
    <dbReference type="NCBI Taxonomy" id="53361"/>
    <lineage>
        <taxon>Bacteria</taxon>
        <taxon>Bacillati</taxon>
        <taxon>Actinomycetota</taxon>
        <taxon>Actinomycetes</taxon>
        <taxon>Micromonosporales</taxon>
        <taxon>Micromonosporaceae</taxon>
        <taxon>Dactylosporangium</taxon>
    </lineage>
</organism>
<protein>
    <submittedName>
        <fullName evidence="1">Uncharacterized protein</fullName>
    </submittedName>
</protein>
<proteinExistence type="predicted"/>
<gene>
    <name evidence="1" type="ORF">GCM10010170_077840</name>
</gene>
<accession>A0ABN3HB21</accession>
<evidence type="ECO:0000313" key="2">
    <source>
        <dbReference type="Proteomes" id="UP001501444"/>
    </source>
</evidence>
<comment type="caution">
    <text evidence="1">The sequence shown here is derived from an EMBL/GenBank/DDBJ whole genome shotgun (WGS) entry which is preliminary data.</text>
</comment>
<evidence type="ECO:0000313" key="1">
    <source>
        <dbReference type="EMBL" id="GAA2374624.1"/>
    </source>
</evidence>
<dbReference type="Proteomes" id="UP001501444">
    <property type="component" value="Unassembled WGS sequence"/>
</dbReference>
<sequence length="162" mass="16763">MFSVVALVLFSVLVGAVVGQRWEAGQERSRQAAEASLFLAVAGLDSVTGSDGRVTIEGSIAVTNGSPMPVEVTGADKAADVMVRGQQRIAPAATGWFPVSATVTCVDGATAMPVPVGLSVATADGARRTVTLELQLNGSRWYEFVVQGCAPRWSVRQATALG</sequence>
<keyword evidence="2" id="KW-1185">Reference proteome</keyword>
<name>A0ABN3HB21_9ACTN</name>
<dbReference type="EMBL" id="BAAARV010000075">
    <property type="protein sequence ID" value="GAA2374624.1"/>
    <property type="molecule type" value="Genomic_DNA"/>
</dbReference>